<sequence>MLAQNLLELLEPLAAIEHDRWAHWQKYLHSQCSKNDDGSLTIPRELVYRWERQMETPYLELSEKEKDSDKEQVMRYLNFIIKQTKLDS</sequence>
<comment type="caution">
    <text evidence="1">The sequence shown here is derived from an EMBL/GenBank/DDBJ whole genome shotgun (WGS) entry which is preliminary data.</text>
</comment>
<dbReference type="EMBL" id="MTSA01000019">
    <property type="protein sequence ID" value="OUM05344.1"/>
    <property type="molecule type" value="Genomic_DNA"/>
</dbReference>
<organism evidence="1 2">
    <name type="scientific">Pseudomonas syringae</name>
    <dbReference type="NCBI Taxonomy" id="317"/>
    <lineage>
        <taxon>Bacteria</taxon>
        <taxon>Pseudomonadati</taxon>
        <taxon>Pseudomonadota</taxon>
        <taxon>Gammaproteobacteria</taxon>
        <taxon>Pseudomonadales</taxon>
        <taxon>Pseudomonadaceae</taxon>
        <taxon>Pseudomonas</taxon>
    </lineage>
</organism>
<name>A0A244ELI0_PSESX</name>
<gene>
    <name evidence="1" type="ORF">BW686_21885</name>
</gene>
<dbReference type="AlphaFoldDB" id="A0A244ELI0"/>
<evidence type="ECO:0000313" key="2">
    <source>
        <dbReference type="Proteomes" id="UP000195128"/>
    </source>
</evidence>
<evidence type="ECO:0000313" key="1">
    <source>
        <dbReference type="EMBL" id="OUM05344.1"/>
    </source>
</evidence>
<accession>A0A244ELI0</accession>
<reference evidence="1 2" key="1">
    <citation type="submission" date="2017-01" db="EMBL/GenBank/DDBJ databases">
        <authorList>
            <person name="Mah S.A."/>
            <person name="Swanson W.J."/>
            <person name="Moy G.W."/>
            <person name="Vacquier V.D."/>
        </authorList>
    </citation>
    <scope>NUCLEOTIDE SEQUENCE [LARGE SCALE GENOMIC DNA]</scope>
    <source>
        <strain evidence="1">PDD-32b-74</strain>
    </source>
</reference>
<dbReference type="RefSeq" id="WP_046463358.1">
    <property type="nucleotide sequence ID" value="NZ_CP196927.1"/>
</dbReference>
<dbReference type="Proteomes" id="UP000195128">
    <property type="component" value="Unassembled WGS sequence"/>
</dbReference>
<dbReference type="OrthoDB" id="9133858at2"/>
<dbReference type="GeneID" id="44146236"/>
<proteinExistence type="predicted"/>
<protein>
    <submittedName>
        <fullName evidence="1">Uncharacterized protein</fullName>
    </submittedName>
</protein>